<dbReference type="Proteomes" id="UP000319004">
    <property type="component" value="Chromosome"/>
</dbReference>
<keyword evidence="4" id="KW-1185">Reference proteome</keyword>
<name>A0A518HT87_9BACT</name>
<dbReference type="CDD" id="cd06533">
    <property type="entry name" value="Glyco_transf_WecG_TagA"/>
    <property type="match status" value="1"/>
</dbReference>
<dbReference type="EMBL" id="CP037423">
    <property type="protein sequence ID" value="QDV44021.1"/>
    <property type="molecule type" value="Genomic_DNA"/>
</dbReference>
<evidence type="ECO:0000256" key="1">
    <source>
        <dbReference type="ARBA" id="ARBA00022676"/>
    </source>
</evidence>
<dbReference type="InterPro" id="IPR004629">
    <property type="entry name" value="WecG_TagA_CpsF"/>
</dbReference>
<gene>
    <name evidence="3" type="primary">wecG_2</name>
    <name evidence="3" type="ORF">Enr13x_38820</name>
</gene>
<dbReference type="GO" id="GO:0047241">
    <property type="term" value="F:lipopolysaccharide N-acetylmannosaminouronosyltransferase activity"/>
    <property type="evidence" value="ECO:0007669"/>
    <property type="project" value="UniProtKB-EC"/>
</dbReference>
<dbReference type="EC" id="2.4.1.180" evidence="3"/>
<evidence type="ECO:0000313" key="4">
    <source>
        <dbReference type="Proteomes" id="UP000319004"/>
    </source>
</evidence>
<dbReference type="RefSeq" id="WP_145388426.1">
    <property type="nucleotide sequence ID" value="NZ_CP037423.1"/>
</dbReference>
<evidence type="ECO:0000313" key="3">
    <source>
        <dbReference type="EMBL" id="QDV44021.1"/>
    </source>
</evidence>
<protein>
    <submittedName>
        <fullName evidence="3">UDP-N-acetyl-D-mannosaminuronic acid transferase</fullName>
        <ecNumber evidence="3">2.4.1.180</ecNumber>
    </submittedName>
</protein>
<dbReference type="NCBIfam" id="TIGR00696">
    <property type="entry name" value="wecG_tagA_cpsF"/>
    <property type="match status" value="1"/>
</dbReference>
<dbReference type="PANTHER" id="PTHR34136">
    <property type="match status" value="1"/>
</dbReference>
<dbReference type="Pfam" id="PF03808">
    <property type="entry name" value="Glyco_tran_WecG"/>
    <property type="match status" value="1"/>
</dbReference>
<keyword evidence="2 3" id="KW-0808">Transferase</keyword>
<keyword evidence="1 3" id="KW-0328">Glycosyltransferase</keyword>
<proteinExistence type="predicted"/>
<evidence type="ECO:0000256" key="2">
    <source>
        <dbReference type="ARBA" id="ARBA00022679"/>
    </source>
</evidence>
<organism evidence="3 4">
    <name type="scientific">Stieleria neptunia</name>
    <dbReference type="NCBI Taxonomy" id="2527979"/>
    <lineage>
        <taxon>Bacteria</taxon>
        <taxon>Pseudomonadati</taxon>
        <taxon>Planctomycetota</taxon>
        <taxon>Planctomycetia</taxon>
        <taxon>Pirellulales</taxon>
        <taxon>Pirellulaceae</taxon>
        <taxon>Stieleria</taxon>
    </lineage>
</organism>
<dbReference type="AlphaFoldDB" id="A0A518HT87"/>
<dbReference type="OrthoDB" id="9771846at2"/>
<sequence>MNGDPAETTTAPVAQQGCIQWPAKASVAGVNVSLVDYDQAVAHLMAAARVGASAVVACHAVHAIVVAGRDPELRQQVNQFSMITPDGQPVRWALNALHRAALSDRVYGPELMLRVCAAAAQTGVPIYLYGGTPDVLAKLQTNLSAQFPNLQLAGSEAPPFRELSDDENEAVCRRINESGAGIVMIGLGCPKQDRFAARNRERIRSVQLCIGAAFDFHAGVKPMAPRWMQKHGLEWVFRLSCEPRRLWRRYLVTNTQFTLAILMQFAKLRMQRRAPAR</sequence>
<dbReference type="PANTHER" id="PTHR34136:SF1">
    <property type="entry name" value="UDP-N-ACETYL-D-MANNOSAMINURONIC ACID TRANSFERASE"/>
    <property type="match status" value="1"/>
</dbReference>
<accession>A0A518HT87</accession>
<dbReference type="KEGG" id="snep:Enr13x_38820"/>
<reference evidence="3 4" key="1">
    <citation type="submission" date="2019-03" db="EMBL/GenBank/DDBJ databases">
        <title>Deep-cultivation of Planctomycetes and their phenomic and genomic characterization uncovers novel biology.</title>
        <authorList>
            <person name="Wiegand S."/>
            <person name="Jogler M."/>
            <person name="Boedeker C."/>
            <person name="Pinto D."/>
            <person name="Vollmers J."/>
            <person name="Rivas-Marin E."/>
            <person name="Kohn T."/>
            <person name="Peeters S.H."/>
            <person name="Heuer A."/>
            <person name="Rast P."/>
            <person name="Oberbeckmann S."/>
            <person name="Bunk B."/>
            <person name="Jeske O."/>
            <person name="Meyerdierks A."/>
            <person name="Storesund J.E."/>
            <person name="Kallscheuer N."/>
            <person name="Luecker S."/>
            <person name="Lage O.M."/>
            <person name="Pohl T."/>
            <person name="Merkel B.J."/>
            <person name="Hornburger P."/>
            <person name="Mueller R.-W."/>
            <person name="Bruemmer F."/>
            <person name="Labrenz M."/>
            <person name="Spormann A.M."/>
            <person name="Op den Camp H."/>
            <person name="Overmann J."/>
            <person name="Amann R."/>
            <person name="Jetten M.S.M."/>
            <person name="Mascher T."/>
            <person name="Medema M.H."/>
            <person name="Devos D.P."/>
            <person name="Kaster A.-K."/>
            <person name="Ovreas L."/>
            <person name="Rohde M."/>
            <person name="Galperin M.Y."/>
            <person name="Jogler C."/>
        </authorList>
    </citation>
    <scope>NUCLEOTIDE SEQUENCE [LARGE SCALE GENOMIC DNA]</scope>
    <source>
        <strain evidence="3 4">Enr13</strain>
    </source>
</reference>